<dbReference type="KEGG" id="sale:EPH95_14790"/>
<sequence length="91" mass="9525">MDNENSVNQTAVDHKPANSGMATAAFILGLVNLIFWLVPFFGFPIGVVAIILGALSLKAANRWAAITGIVVGAITLILTLINAVLGALMFM</sequence>
<gene>
    <name evidence="2" type="ORF">EPH95_14790</name>
</gene>
<evidence type="ECO:0000256" key="1">
    <source>
        <dbReference type="SAM" id="Phobius"/>
    </source>
</evidence>
<keyword evidence="1" id="KW-1133">Transmembrane helix</keyword>
<dbReference type="RefSeq" id="WP_142090808.1">
    <property type="nucleotide sequence ID" value="NZ_CP035485.1"/>
</dbReference>
<organism evidence="2 3">
    <name type="scientific">Salicibibacter halophilus</name>
    <dbReference type="NCBI Taxonomy" id="2502791"/>
    <lineage>
        <taxon>Bacteria</taxon>
        <taxon>Bacillati</taxon>
        <taxon>Bacillota</taxon>
        <taxon>Bacilli</taxon>
        <taxon>Bacillales</taxon>
        <taxon>Bacillaceae</taxon>
        <taxon>Salicibibacter</taxon>
    </lineage>
</organism>
<feature type="transmembrane region" description="Helical" evidence="1">
    <location>
        <begin position="24"/>
        <end position="52"/>
    </location>
</feature>
<evidence type="ECO:0000313" key="3">
    <source>
        <dbReference type="Proteomes" id="UP000319756"/>
    </source>
</evidence>
<keyword evidence="1" id="KW-0812">Transmembrane</keyword>
<dbReference type="EMBL" id="CP035485">
    <property type="protein sequence ID" value="QDI92298.1"/>
    <property type="molecule type" value="Genomic_DNA"/>
</dbReference>
<evidence type="ECO:0008006" key="4">
    <source>
        <dbReference type="Google" id="ProtNLM"/>
    </source>
</evidence>
<evidence type="ECO:0000313" key="2">
    <source>
        <dbReference type="EMBL" id="QDI92298.1"/>
    </source>
</evidence>
<dbReference type="Proteomes" id="UP000319756">
    <property type="component" value="Chromosome"/>
</dbReference>
<reference evidence="3" key="1">
    <citation type="submission" date="2019-01" db="EMBL/GenBank/DDBJ databases">
        <title>Genomic analysis of Salicibibacter sp. NKC3-5.</title>
        <authorList>
            <person name="Oh Y.J."/>
        </authorList>
    </citation>
    <scope>NUCLEOTIDE SEQUENCE [LARGE SCALE GENOMIC DNA]</scope>
    <source>
        <strain evidence="3">NKC3-5</strain>
    </source>
</reference>
<protein>
    <recommendedName>
        <fullName evidence="4">DUF4190 domain-containing protein</fullName>
    </recommendedName>
</protein>
<name>A0A514LKA5_9BACI</name>
<proteinExistence type="predicted"/>
<dbReference type="AlphaFoldDB" id="A0A514LKA5"/>
<feature type="transmembrane region" description="Helical" evidence="1">
    <location>
        <begin position="64"/>
        <end position="90"/>
    </location>
</feature>
<accession>A0A514LKA5</accession>
<keyword evidence="3" id="KW-1185">Reference proteome</keyword>
<dbReference type="OrthoDB" id="2933310at2"/>
<keyword evidence="1" id="KW-0472">Membrane</keyword>